<reference evidence="3 4" key="1">
    <citation type="submission" date="2022-05" db="EMBL/GenBank/DDBJ databases">
        <authorList>
            <consortium name="Genoscope - CEA"/>
            <person name="William W."/>
        </authorList>
    </citation>
    <scope>NUCLEOTIDE SEQUENCE [LARGE SCALE GENOMIC DNA]</scope>
</reference>
<name>A0ABN8MZK2_9CNID</name>
<evidence type="ECO:0000256" key="1">
    <source>
        <dbReference type="SAM" id="MobiDB-lite"/>
    </source>
</evidence>
<protein>
    <recommendedName>
        <fullName evidence="5">Transposase</fullName>
    </recommendedName>
</protein>
<dbReference type="PANTHER" id="PTHR31751">
    <property type="entry name" value="SI:CH211-108C17.2-RELATED-RELATED"/>
    <property type="match status" value="1"/>
</dbReference>
<evidence type="ECO:0008006" key="5">
    <source>
        <dbReference type="Google" id="ProtNLM"/>
    </source>
</evidence>
<sequence>VSCTEPETSTSQDTTLVLNVGCTEPGTSTSQDTTLDLNVSCTEPGTSTSQDTTPDLNVQHKSVQTLTDSTQSKLLRETEVLQGKLATTRQALQRQTAKNKYLKKKVQQLSKKLNETEESERKLSAEEQEGEEEEEGDLEEEEDQYADEETDTETIEEEPDFTSGSNYEPASESEEDGDAGDSDIDEVFKSTRVKSPKDGNLRTEPKFIVFLSQLMLLFQSCHVCKGKNPPEVEAQQIGTKAVITTVCTNPGCCAESTWHSQPNMPGTKLPAGNFLLCMSVLFAGGSITKIRQIFNHMGLACVSVNTFFKHQRSHLFPTVHLFWKDYQTRLLAKLKDLGTGLVLAGDGRHDSMGHCAKFGAYTILCCTAIPSIIHFALVQRNQAGNSPAMEFMGFQLCMNFLAGCGIVITTFISDRHTQIAAYFKTVLKHITQYFDLWHLKKKIKKLISKLAKEKDNEQLKEWIKPCTNHLHRSATTTPSGNGKIIWAKFKSFLSHIVNKHSDLDDPLFNKCAHGEINDRTWLQTDDKAYERLCKVLTTNSLKKGIQQASPIDQTDCLEGFHSVLNQFAPKMIAYSYVGMLCRHILAALHFNYNLRREAKTNPDGTEKVKVSYPKYKNGEATVRSVKIEQNFDYVEELYQFYLKSSKEDLASAVDELKEMTPQPMLSMFEKQPKEAAIQKRSERRRMVTKEVPPTVEEQPEGRTGAQTTARKERRCRTCKEPLKGHKNVTHCPKNQK</sequence>
<dbReference type="EMBL" id="CALNXI010000716">
    <property type="protein sequence ID" value="CAH3039367.1"/>
    <property type="molecule type" value="Genomic_DNA"/>
</dbReference>
<feature type="compositionally biased region" description="Acidic residues" evidence="1">
    <location>
        <begin position="126"/>
        <end position="160"/>
    </location>
</feature>
<feature type="transmembrane region" description="Helical" evidence="2">
    <location>
        <begin position="358"/>
        <end position="379"/>
    </location>
</feature>
<dbReference type="Proteomes" id="UP001159427">
    <property type="component" value="Unassembled WGS sequence"/>
</dbReference>
<evidence type="ECO:0000256" key="2">
    <source>
        <dbReference type="SAM" id="Phobius"/>
    </source>
</evidence>
<feature type="compositionally biased region" description="Acidic residues" evidence="1">
    <location>
        <begin position="171"/>
        <end position="183"/>
    </location>
</feature>
<comment type="caution">
    <text evidence="3">The sequence shown here is derived from an EMBL/GenBank/DDBJ whole genome shotgun (WGS) entry which is preliminary data.</text>
</comment>
<feature type="compositionally biased region" description="Basic residues" evidence="1">
    <location>
        <begin position="724"/>
        <end position="736"/>
    </location>
</feature>
<feature type="compositionally biased region" description="Basic and acidic residues" evidence="1">
    <location>
        <begin position="676"/>
        <end position="688"/>
    </location>
</feature>
<keyword evidence="2" id="KW-1133">Transmembrane helix</keyword>
<gene>
    <name evidence="3" type="ORF">PEVE_00039935</name>
</gene>
<keyword evidence="2" id="KW-0812">Transmembrane</keyword>
<accession>A0ABN8MZK2</accession>
<feature type="non-terminal residue" evidence="3">
    <location>
        <position position="1"/>
    </location>
</feature>
<organism evidence="3 4">
    <name type="scientific">Porites evermanni</name>
    <dbReference type="NCBI Taxonomy" id="104178"/>
    <lineage>
        <taxon>Eukaryota</taxon>
        <taxon>Metazoa</taxon>
        <taxon>Cnidaria</taxon>
        <taxon>Anthozoa</taxon>
        <taxon>Hexacorallia</taxon>
        <taxon>Scleractinia</taxon>
        <taxon>Fungiina</taxon>
        <taxon>Poritidae</taxon>
        <taxon>Porites</taxon>
    </lineage>
</organism>
<feature type="region of interest" description="Disordered" evidence="1">
    <location>
        <begin position="109"/>
        <end position="183"/>
    </location>
</feature>
<dbReference type="PANTHER" id="PTHR31751:SF44">
    <property type="entry name" value="SI:CH211-211K8.4-RELATED"/>
    <property type="match status" value="1"/>
</dbReference>
<keyword evidence="4" id="KW-1185">Reference proteome</keyword>
<proteinExistence type="predicted"/>
<feature type="compositionally biased region" description="Basic and acidic residues" evidence="1">
    <location>
        <begin position="112"/>
        <end position="125"/>
    </location>
</feature>
<evidence type="ECO:0000313" key="3">
    <source>
        <dbReference type="EMBL" id="CAH3039367.1"/>
    </source>
</evidence>
<evidence type="ECO:0000313" key="4">
    <source>
        <dbReference type="Proteomes" id="UP001159427"/>
    </source>
</evidence>
<keyword evidence="2" id="KW-0472">Membrane</keyword>
<feature type="region of interest" description="Disordered" evidence="1">
    <location>
        <begin position="676"/>
        <end position="736"/>
    </location>
</feature>
<feature type="transmembrane region" description="Helical" evidence="2">
    <location>
        <begin position="391"/>
        <end position="412"/>
    </location>
</feature>